<feature type="transmembrane region" description="Helical" evidence="1">
    <location>
        <begin position="23"/>
        <end position="44"/>
    </location>
</feature>
<evidence type="ECO:0000313" key="2">
    <source>
        <dbReference type="EMBL" id="VVB00672.1"/>
    </source>
</evidence>
<keyword evidence="1" id="KW-0472">Membrane</keyword>
<reference evidence="2" key="1">
    <citation type="submission" date="2019-07" db="EMBL/GenBank/DDBJ databases">
        <authorList>
            <person name="Dittberner H."/>
        </authorList>
    </citation>
    <scope>NUCLEOTIDE SEQUENCE [LARGE SCALE GENOMIC DNA]</scope>
</reference>
<feature type="transmembrane region" description="Helical" evidence="1">
    <location>
        <begin position="116"/>
        <end position="136"/>
    </location>
</feature>
<evidence type="ECO:0000313" key="3">
    <source>
        <dbReference type="Proteomes" id="UP000489600"/>
    </source>
</evidence>
<sequence>MTNTNVAATNISLLSAWWMNKNLRFNIAMGSIIMILNIKAIFYIKTQKISVDIDHAPLLPLFTFSYIVGDLLSCLFWVSAITEVKDCQGAYVCGLTGHITGFVVFIHLLSFISSQSALYVGLIFGLCMLPFVAVMMGPCLSSCVQEVQDWWEFVNQPGGYPISQSSIESLGVCSTATTNPSLLRAWWMNKNLRFDVAMSSIIMILNIGAIAYLVAYYGLWELRSSGLLDNAINIRGGAGSSSEEKPSKNVVSCLQRCMTMNDLTKKASGFENLEEWTVEDGFMFKDKAGLWW</sequence>
<proteinExistence type="predicted"/>
<accession>A0A565BIJ7</accession>
<organism evidence="2 3">
    <name type="scientific">Arabis nemorensis</name>
    <dbReference type="NCBI Taxonomy" id="586526"/>
    <lineage>
        <taxon>Eukaryota</taxon>
        <taxon>Viridiplantae</taxon>
        <taxon>Streptophyta</taxon>
        <taxon>Embryophyta</taxon>
        <taxon>Tracheophyta</taxon>
        <taxon>Spermatophyta</taxon>
        <taxon>Magnoliopsida</taxon>
        <taxon>eudicotyledons</taxon>
        <taxon>Gunneridae</taxon>
        <taxon>Pentapetalae</taxon>
        <taxon>rosids</taxon>
        <taxon>malvids</taxon>
        <taxon>Brassicales</taxon>
        <taxon>Brassicaceae</taxon>
        <taxon>Arabideae</taxon>
        <taxon>Arabis</taxon>
    </lineage>
</organism>
<feature type="transmembrane region" description="Helical" evidence="1">
    <location>
        <begin position="196"/>
        <end position="219"/>
    </location>
</feature>
<gene>
    <name evidence="2" type="ORF">ANE_LOCUS11116</name>
</gene>
<keyword evidence="1" id="KW-0812">Transmembrane</keyword>
<dbReference type="AlphaFoldDB" id="A0A565BIJ7"/>
<evidence type="ECO:0000256" key="1">
    <source>
        <dbReference type="SAM" id="Phobius"/>
    </source>
</evidence>
<dbReference type="Proteomes" id="UP000489600">
    <property type="component" value="Unassembled WGS sequence"/>
</dbReference>
<keyword evidence="1" id="KW-1133">Transmembrane helix</keyword>
<comment type="caution">
    <text evidence="2">The sequence shown here is derived from an EMBL/GenBank/DDBJ whole genome shotgun (WGS) entry which is preliminary data.</text>
</comment>
<name>A0A565BIJ7_9BRAS</name>
<dbReference type="EMBL" id="CABITT030000004">
    <property type="protein sequence ID" value="VVB00672.1"/>
    <property type="molecule type" value="Genomic_DNA"/>
</dbReference>
<keyword evidence="3" id="KW-1185">Reference proteome</keyword>
<protein>
    <submittedName>
        <fullName evidence="2">Uncharacterized protein</fullName>
    </submittedName>
</protein>
<dbReference type="OrthoDB" id="1093490at2759"/>
<feature type="transmembrane region" description="Helical" evidence="1">
    <location>
        <begin position="88"/>
        <end position="109"/>
    </location>
</feature>
<feature type="transmembrane region" description="Helical" evidence="1">
    <location>
        <begin position="56"/>
        <end position="82"/>
    </location>
</feature>